<name>A0ABD4EDS9_STALU</name>
<dbReference type="InterPro" id="IPR003439">
    <property type="entry name" value="ABC_transporter-like_ATP-bd"/>
</dbReference>
<comment type="caution">
    <text evidence="6">The sequence shown here is derived from an EMBL/GenBank/DDBJ whole genome shotgun (WGS) entry which is preliminary data.</text>
</comment>
<evidence type="ECO:0000256" key="4">
    <source>
        <dbReference type="ARBA" id="ARBA00022840"/>
    </source>
</evidence>
<evidence type="ECO:0000256" key="1">
    <source>
        <dbReference type="ARBA" id="ARBA00005417"/>
    </source>
</evidence>
<proteinExistence type="inferred from homology"/>
<dbReference type="PROSITE" id="PS00211">
    <property type="entry name" value="ABC_TRANSPORTER_1"/>
    <property type="match status" value="1"/>
</dbReference>
<keyword evidence="2" id="KW-0813">Transport</keyword>
<sequence length="267" mass="30038">MYSKLRGEKMSTPVFELRNINYYFDHKQVLENINIKINKGDFLAIVGPNGAGKSTLLKIILGLLPLQTGDIYVDGQQYKKKKSSLKISYVSQKAIAFNAGFPASVREVVMSGLTKTKRLFQHFNKNDYQQVEHVLNKLNISHLMHKNIAKLSGGQQQRVLIARALISNPSVLVLDEPTNGIDAKHVSEFYETLETLKREGITIILVTHDIGVVADTATTVACLNKHLHFHGTTEAFKSLDEVEISKIYGHPIQFVDHQHNRQCCQKS</sequence>
<dbReference type="CDD" id="cd03235">
    <property type="entry name" value="ABC_Metallic_Cations"/>
    <property type="match status" value="1"/>
</dbReference>
<feature type="domain" description="ABC transporter" evidence="5">
    <location>
        <begin position="15"/>
        <end position="249"/>
    </location>
</feature>
<dbReference type="Gene3D" id="3.40.50.300">
    <property type="entry name" value="P-loop containing nucleotide triphosphate hydrolases"/>
    <property type="match status" value="1"/>
</dbReference>
<dbReference type="FunFam" id="3.40.50.300:FF:000134">
    <property type="entry name" value="Iron-enterobactin ABC transporter ATP-binding protein"/>
    <property type="match status" value="1"/>
</dbReference>
<reference evidence="6 7" key="1">
    <citation type="submission" date="2016-01" db="EMBL/GenBank/DDBJ databases">
        <authorList>
            <person name="Mitreva M."/>
            <person name="Pepin K.H."/>
            <person name="Mihindukulasuriya K.A."/>
            <person name="Fulton R."/>
            <person name="Fronick C."/>
            <person name="O'Laughlin M."/>
            <person name="Miner T."/>
            <person name="Herter B."/>
            <person name="Rosa B.A."/>
            <person name="Cordes M."/>
            <person name="Tomlinson C."/>
            <person name="Wollam A."/>
            <person name="Palsikar V.B."/>
            <person name="Mardis E.R."/>
            <person name="Wilson R.K."/>
        </authorList>
    </citation>
    <scope>NUCLEOTIDE SEQUENCE [LARGE SCALE GENOMIC DNA]</scope>
    <source>
        <strain evidence="6 7">MJR7738</strain>
    </source>
</reference>
<dbReference type="Proteomes" id="UP000070063">
    <property type="component" value="Unassembled WGS sequence"/>
</dbReference>
<dbReference type="GO" id="GO:0005524">
    <property type="term" value="F:ATP binding"/>
    <property type="evidence" value="ECO:0007669"/>
    <property type="project" value="UniProtKB-KW"/>
</dbReference>
<protein>
    <submittedName>
        <fullName evidence="6">ABC transporter, ATP-binding protein</fullName>
    </submittedName>
</protein>
<organism evidence="6 7">
    <name type="scientific">Staphylococcus lugdunensis</name>
    <dbReference type="NCBI Taxonomy" id="28035"/>
    <lineage>
        <taxon>Bacteria</taxon>
        <taxon>Bacillati</taxon>
        <taxon>Bacillota</taxon>
        <taxon>Bacilli</taxon>
        <taxon>Bacillales</taxon>
        <taxon>Staphylococcaceae</taxon>
        <taxon>Staphylococcus</taxon>
    </lineage>
</organism>
<accession>A0ABD4EDS9</accession>
<keyword evidence="4 6" id="KW-0067">ATP-binding</keyword>
<dbReference type="SMART" id="SM00382">
    <property type="entry name" value="AAA"/>
    <property type="match status" value="1"/>
</dbReference>
<dbReference type="InterPro" id="IPR050153">
    <property type="entry name" value="Metal_Ion_Import_ABC"/>
</dbReference>
<comment type="similarity">
    <text evidence="1">Belongs to the ABC transporter superfamily.</text>
</comment>
<dbReference type="InterPro" id="IPR003593">
    <property type="entry name" value="AAA+_ATPase"/>
</dbReference>
<dbReference type="InterPro" id="IPR017871">
    <property type="entry name" value="ABC_transporter-like_CS"/>
</dbReference>
<dbReference type="PROSITE" id="PS50893">
    <property type="entry name" value="ABC_TRANSPORTER_2"/>
    <property type="match status" value="1"/>
</dbReference>
<keyword evidence="3" id="KW-0547">Nucleotide-binding</keyword>
<dbReference type="SUPFAM" id="SSF52540">
    <property type="entry name" value="P-loop containing nucleoside triphosphate hydrolases"/>
    <property type="match status" value="1"/>
</dbReference>
<dbReference type="PANTHER" id="PTHR42734">
    <property type="entry name" value="METAL TRANSPORT SYSTEM ATP-BINDING PROTEIN TM_0124-RELATED"/>
    <property type="match status" value="1"/>
</dbReference>
<dbReference type="PANTHER" id="PTHR42734:SF17">
    <property type="entry name" value="METAL TRANSPORT SYSTEM ATP-BINDING PROTEIN TM_0124-RELATED"/>
    <property type="match status" value="1"/>
</dbReference>
<evidence type="ECO:0000256" key="2">
    <source>
        <dbReference type="ARBA" id="ARBA00022448"/>
    </source>
</evidence>
<dbReference type="InterPro" id="IPR027417">
    <property type="entry name" value="P-loop_NTPase"/>
</dbReference>
<evidence type="ECO:0000313" key="7">
    <source>
        <dbReference type="Proteomes" id="UP000070063"/>
    </source>
</evidence>
<dbReference type="Pfam" id="PF00005">
    <property type="entry name" value="ABC_tran"/>
    <property type="match status" value="1"/>
</dbReference>
<evidence type="ECO:0000256" key="3">
    <source>
        <dbReference type="ARBA" id="ARBA00022741"/>
    </source>
</evidence>
<dbReference type="AlphaFoldDB" id="A0ABD4EDS9"/>
<dbReference type="EMBL" id="LRQI01000079">
    <property type="protein sequence ID" value="KXA36965.1"/>
    <property type="molecule type" value="Genomic_DNA"/>
</dbReference>
<evidence type="ECO:0000259" key="5">
    <source>
        <dbReference type="PROSITE" id="PS50893"/>
    </source>
</evidence>
<evidence type="ECO:0000313" key="6">
    <source>
        <dbReference type="EMBL" id="KXA36965.1"/>
    </source>
</evidence>
<gene>
    <name evidence="6" type="ORF">HMPREF3225_01918</name>
</gene>